<keyword evidence="3" id="KW-1185">Reference proteome</keyword>
<protein>
    <submittedName>
        <fullName evidence="2">Outer membrane beta-barrel protein</fullName>
    </submittedName>
</protein>
<evidence type="ECO:0000256" key="1">
    <source>
        <dbReference type="SAM" id="MobiDB-lite"/>
    </source>
</evidence>
<gene>
    <name evidence="2" type="ORF">F7D14_07990</name>
</gene>
<reference evidence="2 3" key="1">
    <citation type="submission" date="2019-09" db="EMBL/GenBank/DDBJ databases">
        <title>Isolation and complete genome sequencing of Methylocystis species.</title>
        <authorList>
            <person name="Rumah B.L."/>
            <person name="Stead C.E."/>
            <person name="Stevens B.C."/>
            <person name="Minton N.P."/>
            <person name="Grosse-Honebrink A."/>
            <person name="Zhang Y."/>
        </authorList>
    </citation>
    <scope>NUCLEOTIDE SEQUENCE [LARGE SCALE GENOMIC DNA]</scope>
    <source>
        <strain evidence="2 3">BRCS2</strain>
    </source>
</reference>
<sequence>MITAFGKFTSNPPPNISGAVRIISHRSRFMMALAVFSLLCRLCSPAASLAAEGVEKGKTEDLSDNDESSNMESMGPTLSFSDKPVSFSVESFGPMTLSFIGSGFSQWQTYRVSGDRTALADAFNGHVILQKSTGEFQFLLHAGVYSFPTLGAPYFRAGKTLSEYFGPIPEAYVKYAPNENFNIIAGKIPTLGGVENGFTYQNQNIQRGLLWNQTSTIARGVQGAYTLGPIGLSFAWTDGYYTNRYTWASGSLSVQLDDSNAFMFIGAANVKPNSVSTIAAPITQNNSQIYNLIYSYASGPWTVTPYLQMTRVPAMPQYGVNVHGQTLGAAVLANYSFPAPSQWNEFSLGGVSLPFRAEYIAAKAEDADGAPNLLLGTTSRAWSLTFTPTIQRGPFFFRAEYAYVRAPKIMDGFGFGEDGDKRLQSRVSLEAGFIY</sequence>
<feature type="region of interest" description="Disordered" evidence="1">
    <location>
        <begin position="54"/>
        <end position="77"/>
    </location>
</feature>
<dbReference type="InterPro" id="IPR011486">
    <property type="entry name" value="BBP2"/>
</dbReference>
<dbReference type="Proteomes" id="UP000422569">
    <property type="component" value="Chromosome"/>
</dbReference>
<accession>A0A6B8M4V7</accession>
<dbReference type="AlphaFoldDB" id="A0A6B8M4V7"/>
<organism evidence="2 3">
    <name type="scientific">Methylocystis parvus</name>
    <dbReference type="NCBI Taxonomy" id="134"/>
    <lineage>
        <taxon>Bacteria</taxon>
        <taxon>Pseudomonadati</taxon>
        <taxon>Pseudomonadota</taxon>
        <taxon>Alphaproteobacteria</taxon>
        <taxon>Hyphomicrobiales</taxon>
        <taxon>Methylocystaceae</taxon>
        <taxon>Methylocystis</taxon>
    </lineage>
</organism>
<name>A0A6B8M4V7_9HYPH</name>
<dbReference type="KEGG" id="mpar:F7D14_07990"/>
<dbReference type="Pfam" id="PF07642">
    <property type="entry name" value="BBP2"/>
    <property type="match status" value="1"/>
</dbReference>
<proteinExistence type="predicted"/>
<evidence type="ECO:0000313" key="2">
    <source>
        <dbReference type="EMBL" id="QGM97418.1"/>
    </source>
</evidence>
<evidence type="ECO:0000313" key="3">
    <source>
        <dbReference type="Proteomes" id="UP000422569"/>
    </source>
</evidence>
<dbReference type="EMBL" id="CP044331">
    <property type="protein sequence ID" value="QGM97418.1"/>
    <property type="molecule type" value="Genomic_DNA"/>
</dbReference>